<dbReference type="RefSeq" id="WP_034572985.1">
    <property type="nucleotide sequence ID" value="NZ_JRMP02000003.1"/>
</dbReference>
<feature type="transmembrane region" description="Helical" evidence="6">
    <location>
        <begin position="259"/>
        <end position="279"/>
    </location>
</feature>
<feature type="transmembrane region" description="Helical" evidence="6">
    <location>
        <begin position="56"/>
        <end position="77"/>
    </location>
</feature>
<keyword evidence="5 6" id="KW-0472">Membrane</keyword>
<evidence type="ECO:0000256" key="5">
    <source>
        <dbReference type="ARBA" id="ARBA00023136"/>
    </source>
</evidence>
<reference evidence="7 10" key="4">
    <citation type="submission" date="2019-12" db="EMBL/GenBank/DDBJ databases">
        <title>Multi-Generational Helicobacter saguini Isolates.</title>
        <authorList>
            <person name="Mannion A."/>
            <person name="Shen Z."/>
            <person name="Fox J.G."/>
        </authorList>
    </citation>
    <scope>NUCLEOTIDE SEQUENCE [LARGE SCALE GENOMIC DNA]</scope>
    <source>
        <strain evidence="7">16-048</strain>
        <strain evidence="10">16-048 (F4)</strain>
    </source>
</reference>
<evidence type="ECO:0000313" key="7">
    <source>
        <dbReference type="EMBL" id="MWV70383.1"/>
    </source>
</evidence>
<feature type="transmembrane region" description="Helical" evidence="6">
    <location>
        <begin position="291"/>
        <end position="309"/>
    </location>
</feature>
<evidence type="ECO:0000256" key="3">
    <source>
        <dbReference type="ARBA" id="ARBA00022692"/>
    </source>
</evidence>
<organism evidence="8 9">
    <name type="scientific">Helicobacter saguini</name>
    <dbReference type="NCBI Taxonomy" id="1548018"/>
    <lineage>
        <taxon>Bacteria</taxon>
        <taxon>Pseudomonadati</taxon>
        <taxon>Campylobacterota</taxon>
        <taxon>Epsilonproteobacteria</taxon>
        <taxon>Campylobacterales</taxon>
        <taxon>Helicobacteraceae</taxon>
        <taxon>Helicobacter</taxon>
    </lineage>
</organism>
<keyword evidence="4 6" id="KW-1133">Transmembrane helix</keyword>
<dbReference type="GO" id="GO:0015920">
    <property type="term" value="P:lipopolysaccharide transport"/>
    <property type="evidence" value="ECO:0007669"/>
    <property type="project" value="TreeGrafter"/>
</dbReference>
<evidence type="ECO:0000256" key="1">
    <source>
        <dbReference type="ARBA" id="ARBA00004651"/>
    </source>
</evidence>
<dbReference type="Pfam" id="PF03739">
    <property type="entry name" value="LptF_LptG"/>
    <property type="match status" value="1"/>
</dbReference>
<dbReference type="STRING" id="1548018.LS64_10730"/>
<evidence type="ECO:0000256" key="2">
    <source>
        <dbReference type="ARBA" id="ARBA00022475"/>
    </source>
</evidence>
<feature type="transmembrane region" description="Helical" evidence="6">
    <location>
        <begin position="98"/>
        <end position="119"/>
    </location>
</feature>
<proteinExistence type="predicted"/>
<keyword evidence="9" id="KW-1185">Reference proteome</keyword>
<reference evidence="8 9" key="1">
    <citation type="journal article" date="2014" name="Genome Announc.">
        <title>Draft genome sequences of eight enterohepatic helicobacter species isolated from both laboratory and wild rodents.</title>
        <authorList>
            <person name="Sheh A."/>
            <person name="Shen Z."/>
            <person name="Fox J.G."/>
        </authorList>
    </citation>
    <scope>NUCLEOTIDE SEQUENCE [LARGE SCALE GENOMIC DNA]</scope>
    <source>
        <strain evidence="8 9">MIT 97-6194</strain>
    </source>
</reference>
<feature type="transmembrane region" description="Helical" evidence="6">
    <location>
        <begin position="12"/>
        <end position="36"/>
    </location>
</feature>
<dbReference type="AlphaFoldDB" id="A0A4U8T6Z3"/>
<dbReference type="Proteomes" id="UP000029714">
    <property type="component" value="Unassembled WGS sequence"/>
</dbReference>
<evidence type="ECO:0000313" key="8">
    <source>
        <dbReference type="EMBL" id="TLD95323.1"/>
    </source>
</evidence>
<dbReference type="PANTHER" id="PTHR33529">
    <property type="entry name" value="SLR0882 PROTEIN-RELATED"/>
    <property type="match status" value="1"/>
</dbReference>
<keyword evidence="2" id="KW-1003">Cell membrane</keyword>
<evidence type="ECO:0000313" key="10">
    <source>
        <dbReference type="Proteomes" id="UP000477070"/>
    </source>
</evidence>
<protein>
    <submittedName>
        <fullName evidence="8">LptF/LptG family permease</fullName>
    </submittedName>
</protein>
<dbReference type="GO" id="GO:0043190">
    <property type="term" value="C:ATP-binding cassette (ABC) transporter complex"/>
    <property type="evidence" value="ECO:0007669"/>
    <property type="project" value="TreeGrafter"/>
</dbReference>
<name>A0A4U8T6Z3_9HELI</name>
<dbReference type="OrthoDB" id="5372422at2"/>
<dbReference type="PANTHER" id="PTHR33529:SF7">
    <property type="entry name" value="LIPOPOLYSACCHARIDE EXPORT SYSTEM PERMEASE PROTEIN LPTF"/>
    <property type="match status" value="1"/>
</dbReference>
<accession>A0A4U8T6Z3</accession>
<comment type="caution">
    <text evidence="8">The sequence shown here is derived from an EMBL/GenBank/DDBJ whole genome shotgun (WGS) entry which is preliminary data.</text>
</comment>
<comment type="subcellular location">
    <subcellularLocation>
        <location evidence="1">Cell membrane</location>
        <topology evidence="1">Multi-pass membrane protein</topology>
    </subcellularLocation>
</comment>
<reference evidence="8" key="3">
    <citation type="submission" date="2018-04" db="EMBL/GenBank/DDBJ databases">
        <authorList>
            <person name="Sheh A."/>
            <person name="Shen Z."/>
            <person name="Mannion A.J."/>
            <person name="Fox J.G."/>
        </authorList>
    </citation>
    <scope>NUCLEOTIDE SEQUENCE</scope>
    <source>
        <strain evidence="8">MIT 97-6194</strain>
    </source>
</reference>
<gene>
    <name evidence="7" type="ORF">DCO61_10335</name>
    <name evidence="8" type="ORF">LS64_002980</name>
</gene>
<dbReference type="EMBL" id="QBIU01000002">
    <property type="protein sequence ID" value="MWV70383.1"/>
    <property type="molecule type" value="Genomic_DNA"/>
</dbReference>
<dbReference type="InterPro" id="IPR005495">
    <property type="entry name" value="LptG/LptF_permease"/>
</dbReference>
<evidence type="ECO:0000256" key="6">
    <source>
        <dbReference type="SAM" id="Phobius"/>
    </source>
</evidence>
<feature type="transmembrane region" description="Helical" evidence="6">
    <location>
        <begin position="315"/>
        <end position="333"/>
    </location>
</feature>
<keyword evidence="3 6" id="KW-0812">Transmembrane</keyword>
<reference evidence="8 9" key="2">
    <citation type="journal article" date="2016" name="Infect. Immun.">
        <title>Helicobacter saguini, a Novel Helicobacter Isolated from Cotton-Top Tamarins with Ulcerative Colitis, Has Proinflammatory Properties and Induces Typhlocolitis and Dysplasia in Gnotobiotic IL-10-/- Mice.</title>
        <authorList>
            <person name="Shen Z."/>
            <person name="Mannion A."/>
            <person name="Whary M.T."/>
            <person name="Muthupalani S."/>
            <person name="Sheh A."/>
            <person name="Feng Y."/>
            <person name="Gong G."/>
            <person name="Vandamme P."/>
            <person name="Holcombe H.R."/>
            <person name="Paster B.J."/>
            <person name="Fox J.G."/>
        </authorList>
    </citation>
    <scope>NUCLEOTIDE SEQUENCE [LARGE SCALE GENOMIC DNA]</scope>
    <source>
        <strain evidence="8 9">MIT 97-6194</strain>
    </source>
</reference>
<sequence>MLFKKYILKSVGEMFFPFFFVLFFISSIILVLNIAVLTNGVKLSLGDLSRLYYYGIPANTFFVIALTFYSACVLGLSKLSYDSEMLVFFSLGYSPRDIIRVLLPLCILVSFVLLMFSLVMTPAHKSAYRAFINYKTSEIDVNLKPGDFGQKIGEWLVYVDSQIGKNEYGGLVLYADSSTQASENFIIAKRGVIVNENGVIELRLSDGEAFFYDKDLLQKAEFKEMVVRNFLQDSNFEAQDLIKYWEGAWQGDGKTLKRLSQSICTSFLPLVSIFFMLFFGIKNPRFHKNYAYFYVLGSGAAYLILMYFLSMKLPFLSLFFPLLWLLLGYFLYVKYVKRFY</sequence>
<dbReference type="EMBL" id="JRMP02000003">
    <property type="protein sequence ID" value="TLD95323.1"/>
    <property type="molecule type" value="Genomic_DNA"/>
</dbReference>
<evidence type="ECO:0000313" key="9">
    <source>
        <dbReference type="Proteomes" id="UP000029714"/>
    </source>
</evidence>
<evidence type="ECO:0000256" key="4">
    <source>
        <dbReference type="ARBA" id="ARBA00022989"/>
    </source>
</evidence>
<dbReference type="Proteomes" id="UP000477070">
    <property type="component" value="Unassembled WGS sequence"/>
</dbReference>